<dbReference type="PANTHER" id="PTHR10980:SF3">
    <property type="entry name" value="LD16419P"/>
    <property type="match status" value="1"/>
</dbReference>
<dbReference type="EMBL" id="CADEPM010000002">
    <property type="protein sequence ID" value="CAB3400086.1"/>
    <property type="molecule type" value="Genomic_DNA"/>
</dbReference>
<dbReference type="InterPro" id="IPR000406">
    <property type="entry name" value="Rho_GDI"/>
</dbReference>
<evidence type="ECO:0000256" key="1">
    <source>
        <dbReference type="ARBA" id="ARBA00004496"/>
    </source>
</evidence>
<comment type="caution">
    <text evidence="5">The sequence shown here is derived from an EMBL/GenBank/DDBJ whole genome shotgun (WGS) entry which is preliminary data.</text>
</comment>
<evidence type="ECO:0008006" key="7">
    <source>
        <dbReference type="Google" id="ProtNLM"/>
    </source>
</evidence>
<proteinExistence type="inferred from homology"/>
<dbReference type="GO" id="GO:0016020">
    <property type="term" value="C:membrane"/>
    <property type="evidence" value="ECO:0007669"/>
    <property type="project" value="TreeGrafter"/>
</dbReference>
<evidence type="ECO:0000313" key="5">
    <source>
        <dbReference type="EMBL" id="CAB3400086.1"/>
    </source>
</evidence>
<evidence type="ECO:0000256" key="4">
    <source>
        <dbReference type="ARBA" id="ARBA00022490"/>
    </source>
</evidence>
<dbReference type="PRINTS" id="PR00492">
    <property type="entry name" value="RHOGDI"/>
</dbReference>
<sequence>MSDNEAVVENGIGYEYKKPPETSINELLNKDTNDESLKVYKEKLLGQGNVVIDPNDPRRVLVRSVELMIEGKDPVVLDLSDPTKLKTSEMSLTIKEGSNYRLKFSFHVQREIASGLHYKHKIKRSAVTVGTETYMMGSFAPKTEIQESLSPMEEAPSGMLHRGKYKVHSEITDDDNNVYLDWKWTLHITKD</sequence>
<reference evidence="5 6" key="1">
    <citation type="submission" date="2020-04" db="EMBL/GenBank/DDBJ databases">
        <authorList>
            <person name="Laetsch R D."/>
            <person name="Stevens L."/>
            <person name="Kumar S."/>
            <person name="Blaxter L. M."/>
        </authorList>
    </citation>
    <scope>NUCLEOTIDE SEQUENCE [LARGE SCALE GENOMIC DNA]</scope>
</reference>
<gene>
    <name evidence="5" type="ORF">CBOVIS_LOCUS3096</name>
</gene>
<evidence type="ECO:0000256" key="3">
    <source>
        <dbReference type="ARBA" id="ARBA00022468"/>
    </source>
</evidence>
<evidence type="ECO:0000256" key="2">
    <source>
        <dbReference type="ARBA" id="ARBA00009758"/>
    </source>
</evidence>
<accession>A0A8S1EQE1</accession>
<dbReference type="GO" id="GO:0005096">
    <property type="term" value="F:GTPase activator activity"/>
    <property type="evidence" value="ECO:0007669"/>
    <property type="project" value="UniProtKB-KW"/>
</dbReference>
<keyword evidence="3" id="KW-0343">GTPase activation</keyword>
<protein>
    <recommendedName>
        <fullName evidence="7">Rho GDP-dissociation inhibitor</fullName>
    </recommendedName>
</protein>
<evidence type="ECO:0000313" key="6">
    <source>
        <dbReference type="Proteomes" id="UP000494206"/>
    </source>
</evidence>
<dbReference type="GO" id="GO:0007266">
    <property type="term" value="P:Rho protein signal transduction"/>
    <property type="evidence" value="ECO:0007669"/>
    <property type="project" value="InterPro"/>
</dbReference>
<dbReference type="SUPFAM" id="SSF81296">
    <property type="entry name" value="E set domains"/>
    <property type="match status" value="1"/>
</dbReference>
<keyword evidence="6" id="KW-1185">Reference proteome</keyword>
<dbReference type="Proteomes" id="UP000494206">
    <property type="component" value="Unassembled WGS sequence"/>
</dbReference>
<keyword evidence="4" id="KW-0963">Cytoplasm</keyword>
<organism evidence="5 6">
    <name type="scientific">Caenorhabditis bovis</name>
    <dbReference type="NCBI Taxonomy" id="2654633"/>
    <lineage>
        <taxon>Eukaryota</taxon>
        <taxon>Metazoa</taxon>
        <taxon>Ecdysozoa</taxon>
        <taxon>Nematoda</taxon>
        <taxon>Chromadorea</taxon>
        <taxon>Rhabditida</taxon>
        <taxon>Rhabditina</taxon>
        <taxon>Rhabditomorpha</taxon>
        <taxon>Rhabditoidea</taxon>
        <taxon>Rhabditidae</taxon>
        <taxon>Peloderinae</taxon>
        <taxon>Caenorhabditis</taxon>
    </lineage>
</organism>
<dbReference type="GO" id="GO:0005829">
    <property type="term" value="C:cytosol"/>
    <property type="evidence" value="ECO:0007669"/>
    <property type="project" value="TreeGrafter"/>
</dbReference>
<dbReference type="InterPro" id="IPR024792">
    <property type="entry name" value="RhoGDI_dom_sf"/>
</dbReference>
<dbReference type="PANTHER" id="PTHR10980">
    <property type="entry name" value="RHO GDP-DISSOCIATION INHIBITOR"/>
    <property type="match status" value="1"/>
</dbReference>
<dbReference type="AlphaFoldDB" id="A0A8S1EQE1"/>
<dbReference type="Pfam" id="PF02115">
    <property type="entry name" value="Rho_GDI"/>
    <property type="match status" value="1"/>
</dbReference>
<comment type="similarity">
    <text evidence="2">Belongs to the Rho GDI family.</text>
</comment>
<dbReference type="OrthoDB" id="1683373at2759"/>
<comment type="subcellular location">
    <subcellularLocation>
        <location evidence="1">Cytoplasm</location>
    </subcellularLocation>
</comment>
<dbReference type="FunFam" id="2.70.50.30:FF:000004">
    <property type="entry name" value="Rho GDP-dissociation inhibitor 1"/>
    <property type="match status" value="1"/>
</dbReference>
<dbReference type="InterPro" id="IPR014756">
    <property type="entry name" value="Ig_E-set"/>
</dbReference>
<name>A0A8S1EQE1_9PELO</name>
<dbReference type="Gene3D" id="2.70.50.30">
    <property type="entry name" value="Coagulation Factor XIII, subunit A, domain 1"/>
    <property type="match status" value="1"/>
</dbReference>
<dbReference type="GO" id="GO:0005094">
    <property type="term" value="F:Rho GDP-dissociation inhibitor activity"/>
    <property type="evidence" value="ECO:0007669"/>
    <property type="project" value="InterPro"/>
</dbReference>